<organism evidence="1">
    <name type="scientific">marine metagenome</name>
    <dbReference type="NCBI Taxonomy" id="408172"/>
    <lineage>
        <taxon>unclassified sequences</taxon>
        <taxon>metagenomes</taxon>
        <taxon>ecological metagenomes</taxon>
    </lineage>
</organism>
<dbReference type="Pfam" id="PF11746">
    <property type="entry name" value="DUF3303"/>
    <property type="match status" value="1"/>
</dbReference>
<evidence type="ECO:0008006" key="2">
    <source>
        <dbReference type="Google" id="ProtNLM"/>
    </source>
</evidence>
<gene>
    <name evidence="1" type="ORF">METZ01_LOCUS261387</name>
</gene>
<dbReference type="EMBL" id="UINC01072706">
    <property type="protein sequence ID" value="SVC08533.1"/>
    <property type="molecule type" value="Genomic_DNA"/>
</dbReference>
<dbReference type="AlphaFoldDB" id="A0A382JBQ2"/>
<sequence>MKFMVTWIIPDGEARHDTLKIFSDMTAEQDQELMGDSATLIGRWHEPVSATGVAIFESDSAAAVMNYLLNWNQVCDCDVTPVLDDEEARALGRSLS</sequence>
<dbReference type="InterPro" id="IPR021734">
    <property type="entry name" value="DUF3303"/>
</dbReference>
<protein>
    <recommendedName>
        <fullName evidence="2">DUF3303 domain-containing protein</fullName>
    </recommendedName>
</protein>
<name>A0A382JBQ2_9ZZZZ</name>
<evidence type="ECO:0000313" key="1">
    <source>
        <dbReference type="EMBL" id="SVC08533.1"/>
    </source>
</evidence>
<proteinExistence type="predicted"/>
<reference evidence="1" key="1">
    <citation type="submission" date="2018-05" db="EMBL/GenBank/DDBJ databases">
        <authorList>
            <person name="Lanie J.A."/>
            <person name="Ng W.-L."/>
            <person name="Kazmierczak K.M."/>
            <person name="Andrzejewski T.M."/>
            <person name="Davidsen T.M."/>
            <person name="Wayne K.J."/>
            <person name="Tettelin H."/>
            <person name="Glass J.I."/>
            <person name="Rusch D."/>
            <person name="Podicherti R."/>
            <person name="Tsui H.-C.T."/>
            <person name="Winkler M.E."/>
        </authorList>
    </citation>
    <scope>NUCLEOTIDE SEQUENCE</scope>
</reference>
<accession>A0A382JBQ2</accession>